<dbReference type="AlphaFoldDB" id="A0A9P8UCU8"/>
<evidence type="ECO:0000313" key="3">
    <source>
        <dbReference type="EMBL" id="KAH6647914.1"/>
    </source>
</evidence>
<feature type="transmembrane region" description="Helical" evidence="2">
    <location>
        <begin position="346"/>
        <end position="363"/>
    </location>
</feature>
<evidence type="ECO:0000313" key="4">
    <source>
        <dbReference type="Proteomes" id="UP000758603"/>
    </source>
</evidence>
<name>A0A9P8UCU8_9PEZI</name>
<evidence type="ECO:0000256" key="2">
    <source>
        <dbReference type="SAM" id="Phobius"/>
    </source>
</evidence>
<protein>
    <submittedName>
        <fullName evidence="3">Uncharacterized protein</fullName>
    </submittedName>
</protein>
<feature type="compositionally biased region" description="Basic and acidic residues" evidence="1">
    <location>
        <begin position="498"/>
        <end position="512"/>
    </location>
</feature>
<keyword evidence="2" id="KW-0812">Transmembrane</keyword>
<dbReference type="RefSeq" id="XP_045954426.1">
    <property type="nucleotide sequence ID" value="XM_046105087.1"/>
</dbReference>
<feature type="region of interest" description="Disordered" evidence="1">
    <location>
        <begin position="128"/>
        <end position="209"/>
    </location>
</feature>
<keyword evidence="2" id="KW-1133">Transmembrane helix</keyword>
<dbReference type="GeneID" id="70133978"/>
<feature type="compositionally biased region" description="Polar residues" evidence="1">
    <location>
        <begin position="175"/>
        <end position="184"/>
    </location>
</feature>
<dbReference type="OrthoDB" id="5412502at2759"/>
<feature type="region of interest" description="Disordered" evidence="1">
    <location>
        <begin position="498"/>
        <end position="534"/>
    </location>
</feature>
<comment type="caution">
    <text evidence="3">The sequence shown here is derived from an EMBL/GenBank/DDBJ whole genome shotgun (WGS) entry which is preliminary data.</text>
</comment>
<gene>
    <name evidence="3" type="ORF">BKA67DRAFT_594743</name>
</gene>
<sequence length="534" mass="58920">MADDSNLHPGALHWFSSDEQEAGGPYGWRLDVVTLLAVIGESSIADHSQAITASMLCLLPRIIPAPQALLKGTRPSRMPETAAKLTGIYSGVSLESVGFFANILHPLDEFSPFGFKVLKISHKDQNEAGDFEVPMSPTTDGNKLGRLFGKRTNTNDSEGRPAVKTNRIPGPPGSGSDSTANGVSRRTGVSFHNNGDPEAQAPVPGIKRRQTVKDRMTDYINNPTLATTNKRPAVPAALWSPIHVLSVFSMLLTFIIIGFSATDQDGTAILSLVLISLASSIVGAASWWRPILMKRSHTNIVPDGDVAIRTREGAFLIIKCTDNVARELYTGTEECEYRVNGQWYKVLMGLGTFTLMASVILLGNCKWKSQLFIGCAYISLNGMYWILGLLPKKYFWDLSRYNIEDITPKDAKDAHKTTDENDPREGVKSFTRTLWWCIRETKRTGWVERSGAAPSTPQWKQWLIEAEQAAEAGNRSWPSIARKDELMKMTDSEIQLEKLKKSPADREAKLDPAEQAVPAQMVQVSDTKREPGAF</sequence>
<keyword evidence="4" id="KW-1185">Reference proteome</keyword>
<proteinExistence type="predicted"/>
<accession>A0A9P8UCU8</accession>
<keyword evidence="2" id="KW-0472">Membrane</keyword>
<evidence type="ECO:0000256" key="1">
    <source>
        <dbReference type="SAM" id="MobiDB-lite"/>
    </source>
</evidence>
<reference evidence="3" key="1">
    <citation type="journal article" date="2021" name="Nat. Commun.">
        <title>Genetic determinants of endophytism in the Arabidopsis root mycobiome.</title>
        <authorList>
            <person name="Mesny F."/>
            <person name="Miyauchi S."/>
            <person name="Thiergart T."/>
            <person name="Pickel B."/>
            <person name="Atanasova L."/>
            <person name="Karlsson M."/>
            <person name="Huettel B."/>
            <person name="Barry K.W."/>
            <person name="Haridas S."/>
            <person name="Chen C."/>
            <person name="Bauer D."/>
            <person name="Andreopoulos W."/>
            <person name="Pangilinan J."/>
            <person name="LaButti K."/>
            <person name="Riley R."/>
            <person name="Lipzen A."/>
            <person name="Clum A."/>
            <person name="Drula E."/>
            <person name="Henrissat B."/>
            <person name="Kohler A."/>
            <person name="Grigoriev I.V."/>
            <person name="Martin F.M."/>
            <person name="Hacquard S."/>
        </authorList>
    </citation>
    <scope>NUCLEOTIDE SEQUENCE</scope>
    <source>
        <strain evidence="3">MPI-SDFR-AT-0073</strain>
    </source>
</reference>
<organism evidence="3 4">
    <name type="scientific">Truncatella angustata</name>
    <dbReference type="NCBI Taxonomy" id="152316"/>
    <lineage>
        <taxon>Eukaryota</taxon>
        <taxon>Fungi</taxon>
        <taxon>Dikarya</taxon>
        <taxon>Ascomycota</taxon>
        <taxon>Pezizomycotina</taxon>
        <taxon>Sordariomycetes</taxon>
        <taxon>Xylariomycetidae</taxon>
        <taxon>Amphisphaeriales</taxon>
        <taxon>Sporocadaceae</taxon>
        <taxon>Truncatella</taxon>
    </lineage>
</organism>
<feature type="transmembrane region" description="Helical" evidence="2">
    <location>
        <begin position="267"/>
        <end position="288"/>
    </location>
</feature>
<feature type="transmembrane region" description="Helical" evidence="2">
    <location>
        <begin position="369"/>
        <end position="390"/>
    </location>
</feature>
<dbReference type="EMBL" id="JAGPXC010000008">
    <property type="protein sequence ID" value="KAH6647914.1"/>
    <property type="molecule type" value="Genomic_DNA"/>
</dbReference>
<feature type="transmembrane region" description="Helical" evidence="2">
    <location>
        <begin position="238"/>
        <end position="261"/>
    </location>
</feature>
<dbReference type="Proteomes" id="UP000758603">
    <property type="component" value="Unassembled WGS sequence"/>
</dbReference>